<comment type="similarity">
    <text evidence="2">Belongs to the peptidase M13 family.</text>
</comment>
<feature type="domain" description="Peptidase M13 N-terminal" evidence="3">
    <location>
        <begin position="2"/>
        <end position="198"/>
    </location>
</feature>
<protein>
    <recommendedName>
        <fullName evidence="3">Peptidase M13 N-terminal domain-containing protein</fullName>
    </recommendedName>
</protein>
<feature type="non-terminal residue" evidence="4">
    <location>
        <position position="1"/>
    </location>
</feature>
<accession>A0A8J2PGA8</accession>
<gene>
    <name evidence="4" type="ORF">AFUS01_LOCUS24596</name>
</gene>
<dbReference type="OrthoDB" id="6475849at2759"/>
<proteinExistence type="inferred from homology"/>
<dbReference type="PANTHER" id="PTHR11733:SF224">
    <property type="entry name" value="NEPRILYSIN-2"/>
    <property type="match status" value="1"/>
</dbReference>
<dbReference type="PROSITE" id="PS51885">
    <property type="entry name" value="NEPRILYSIN"/>
    <property type="match status" value="1"/>
</dbReference>
<name>A0A8J2PGA8_9HEXA</name>
<feature type="non-terminal residue" evidence="4">
    <location>
        <position position="199"/>
    </location>
</feature>
<evidence type="ECO:0000259" key="3">
    <source>
        <dbReference type="Pfam" id="PF05649"/>
    </source>
</evidence>
<dbReference type="EMBL" id="CAJVCH010308711">
    <property type="protein sequence ID" value="CAG7786010.1"/>
    <property type="molecule type" value="Genomic_DNA"/>
</dbReference>
<evidence type="ECO:0000313" key="5">
    <source>
        <dbReference type="Proteomes" id="UP000708208"/>
    </source>
</evidence>
<dbReference type="Pfam" id="PF05649">
    <property type="entry name" value="Peptidase_M13_N"/>
    <property type="match status" value="1"/>
</dbReference>
<dbReference type="InterPro" id="IPR000718">
    <property type="entry name" value="Peptidase_M13"/>
</dbReference>
<dbReference type="AlphaFoldDB" id="A0A8J2PGA8"/>
<keyword evidence="5" id="KW-1185">Reference proteome</keyword>
<dbReference type="InterPro" id="IPR008753">
    <property type="entry name" value="Peptidase_M13_N"/>
</dbReference>
<dbReference type="PANTHER" id="PTHR11733">
    <property type="entry name" value="ZINC METALLOPROTEASE FAMILY M13 NEPRILYSIN-RELATED"/>
    <property type="match status" value="1"/>
</dbReference>
<evidence type="ECO:0000313" key="4">
    <source>
        <dbReference type="EMBL" id="CAG7786010.1"/>
    </source>
</evidence>
<dbReference type="Proteomes" id="UP000708208">
    <property type="component" value="Unassembled WGS sequence"/>
</dbReference>
<evidence type="ECO:0000256" key="2">
    <source>
        <dbReference type="ARBA" id="ARBA00007357"/>
    </source>
</evidence>
<dbReference type="GO" id="GO:0016485">
    <property type="term" value="P:protein processing"/>
    <property type="evidence" value="ECO:0007669"/>
    <property type="project" value="TreeGrafter"/>
</dbReference>
<dbReference type="GO" id="GO:0005886">
    <property type="term" value="C:plasma membrane"/>
    <property type="evidence" value="ECO:0007669"/>
    <property type="project" value="UniProtKB-SubCell"/>
</dbReference>
<comment type="caution">
    <text evidence="4">The sequence shown here is derived from an EMBL/GenBank/DDBJ whole genome shotgun (WGS) entry which is preliminary data.</text>
</comment>
<comment type="subcellular location">
    <subcellularLocation>
        <location evidence="1">Cell membrane</location>
        <topology evidence="1">Single-pass type II membrane protein</topology>
    </subcellularLocation>
</comment>
<reference evidence="4" key="1">
    <citation type="submission" date="2021-06" db="EMBL/GenBank/DDBJ databases">
        <authorList>
            <person name="Hodson N. C."/>
            <person name="Mongue J. A."/>
            <person name="Jaron S. K."/>
        </authorList>
    </citation>
    <scope>NUCLEOTIDE SEQUENCE</scope>
</reference>
<sequence length="199" mass="22903">VELAVLLGADRGTAEKEMSAALEFERKLANFSLPREERRNVTKLYNPMTLEELQRKYQSIPWLEYFNTLLPSKVQVRSDEIIIVTVPSYLEKFEKFIAETDKRTQANYVMWRGAAASVSYLNEAARKLQLDYTTALTGKGEREPRWKECVGVVTARSGKKKFRLANAIGSLYVRRHFKEEARSDALEMVGDIRTSFLEI</sequence>
<dbReference type="GO" id="GO:0004222">
    <property type="term" value="F:metalloendopeptidase activity"/>
    <property type="evidence" value="ECO:0007669"/>
    <property type="project" value="InterPro"/>
</dbReference>
<organism evidence="4 5">
    <name type="scientific">Allacma fusca</name>
    <dbReference type="NCBI Taxonomy" id="39272"/>
    <lineage>
        <taxon>Eukaryota</taxon>
        <taxon>Metazoa</taxon>
        <taxon>Ecdysozoa</taxon>
        <taxon>Arthropoda</taxon>
        <taxon>Hexapoda</taxon>
        <taxon>Collembola</taxon>
        <taxon>Symphypleona</taxon>
        <taxon>Sminthuridae</taxon>
        <taxon>Allacma</taxon>
    </lineage>
</organism>
<evidence type="ECO:0000256" key="1">
    <source>
        <dbReference type="ARBA" id="ARBA00004401"/>
    </source>
</evidence>